<name>A0A9Q1RAW7_9SOLA</name>
<evidence type="ECO:0000313" key="2">
    <source>
        <dbReference type="EMBL" id="KAJ8548222.1"/>
    </source>
</evidence>
<dbReference type="OrthoDB" id="10251154at2759"/>
<evidence type="ECO:0000256" key="1">
    <source>
        <dbReference type="SAM" id="MobiDB-lite"/>
    </source>
</evidence>
<organism evidence="2 3">
    <name type="scientific">Anisodus acutangulus</name>
    <dbReference type="NCBI Taxonomy" id="402998"/>
    <lineage>
        <taxon>Eukaryota</taxon>
        <taxon>Viridiplantae</taxon>
        <taxon>Streptophyta</taxon>
        <taxon>Embryophyta</taxon>
        <taxon>Tracheophyta</taxon>
        <taxon>Spermatophyta</taxon>
        <taxon>Magnoliopsida</taxon>
        <taxon>eudicotyledons</taxon>
        <taxon>Gunneridae</taxon>
        <taxon>Pentapetalae</taxon>
        <taxon>asterids</taxon>
        <taxon>lamiids</taxon>
        <taxon>Solanales</taxon>
        <taxon>Solanaceae</taxon>
        <taxon>Solanoideae</taxon>
        <taxon>Hyoscyameae</taxon>
        <taxon>Anisodus</taxon>
    </lineage>
</organism>
<comment type="caution">
    <text evidence="2">The sequence shown here is derived from an EMBL/GenBank/DDBJ whole genome shotgun (WGS) entry which is preliminary data.</text>
</comment>
<sequence length="111" mass="12119">MGFEPSTSTAENSPALKKNWVKSNPTTDEVISEEMDMTKKKYLRGEGADLKALKDKKLQGQLAVKEDLYGKSAAAAAKAENWLMPSEGDGNNLISSYQLNLGGKCCSRIYL</sequence>
<gene>
    <name evidence="2" type="ORF">K7X08_030691</name>
</gene>
<dbReference type="EMBL" id="JAJAGQ010000012">
    <property type="protein sequence ID" value="KAJ8548222.1"/>
    <property type="molecule type" value="Genomic_DNA"/>
</dbReference>
<feature type="compositionally biased region" description="Polar residues" evidence="1">
    <location>
        <begin position="1"/>
        <end position="12"/>
    </location>
</feature>
<dbReference type="AlphaFoldDB" id="A0A9Q1RAW7"/>
<keyword evidence="3" id="KW-1185">Reference proteome</keyword>
<dbReference type="Proteomes" id="UP001152561">
    <property type="component" value="Unassembled WGS sequence"/>
</dbReference>
<proteinExistence type="predicted"/>
<accession>A0A9Q1RAW7</accession>
<evidence type="ECO:0000313" key="3">
    <source>
        <dbReference type="Proteomes" id="UP001152561"/>
    </source>
</evidence>
<reference evidence="3" key="1">
    <citation type="journal article" date="2023" name="Proc. Natl. Acad. Sci. U.S.A.">
        <title>Genomic and structural basis for evolution of tropane alkaloid biosynthesis.</title>
        <authorList>
            <person name="Wanga Y.-J."/>
            <person name="Taina T."/>
            <person name="Yua J.-Y."/>
            <person name="Lia J."/>
            <person name="Xua B."/>
            <person name="Chenc J."/>
            <person name="D'Auriad J.C."/>
            <person name="Huanga J.-P."/>
            <person name="Huanga S.-X."/>
        </authorList>
    </citation>
    <scope>NUCLEOTIDE SEQUENCE [LARGE SCALE GENOMIC DNA]</scope>
    <source>
        <strain evidence="3">cv. KIB-2019</strain>
    </source>
</reference>
<feature type="region of interest" description="Disordered" evidence="1">
    <location>
        <begin position="1"/>
        <end position="21"/>
    </location>
</feature>
<protein>
    <submittedName>
        <fullName evidence="2">Uncharacterized protein</fullName>
    </submittedName>
</protein>